<dbReference type="EMBL" id="GDKF01004441">
    <property type="protein sequence ID" value="JAT74181.1"/>
    <property type="molecule type" value="Transcribed_RNA"/>
</dbReference>
<reference evidence="2" key="1">
    <citation type="submission" date="2015-08" db="EMBL/GenBank/DDBJ databases">
        <authorList>
            <person name="Babu N.S."/>
            <person name="Beckwith C.J."/>
            <person name="Beseler K.G."/>
            <person name="Brison A."/>
            <person name="Carone J.V."/>
            <person name="Caskin T.P."/>
            <person name="Diamond M."/>
            <person name="Durham M.E."/>
            <person name="Foxe J.M."/>
            <person name="Go M."/>
            <person name="Henderson B.A."/>
            <person name="Jones I.B."/>
            <person name="McGettigan J.A."/>
            <person name="Micheletti S.J."/>
            <person name="Nasrallah M.E."/>
            <person name="Ortiz D."/>
            <person name="Piller C.R."/>
            <person name="Privatt S.R."/>
            <person name="Schneider S.L."/>
            <person name="Sharp S."/>
            <person name="Smith T.C."/>
            <person name="Stanton J.D."/>
            <person name="Ullery H.E."/>
            <person name="Wilson R.J."/>
            <person name="Serrano M.G."/>
            <person name="Buck G."/>
            <person name="Lee V."/>
            <person name="Wang Y."/>
            <person name="Carvalho R."/>
            <person name="Voegtly L."/>
            <person name="Shi R."/>
            <person name="Duckworth R."/>
            <person name="Johnson A."/>
            <person name="Loviza R."/>
            <person name="Walstead R."/>
            <person name="Shah Z."/>
            <person name="Kiflezghi M."/>
            <person name="Wade K."/>
            <person name="Ball S.L."/>
            <person name="Bradley K.W."/>
            <person name="Asai D.J."/>
            <person name="Bowman C.A."/>
            <person name="Russell D.A."/>
            <person name="Pope W.H."/>
            <person name="Jacobs-Sera D."/>
            <person name="Hendrix R.W."/>
            <person name="Hatfull G.F."/>
        </authorList>
    </citation>
    <scope>NUCLEOTIDE SEQUENCE</scope>
</reference>
<gene>
    <name evidence="2" type="ORF">g.58985</name>
</gene>
<feature type="compositionally biased region" description="Pro residues" evidence="1">
    <location>
        <begin position="283"/>
        <end position="292"/>
    </location>
</feature>
<feature type="compositionally biased region" description="Low complexity" evidence="1">
    <location>
        <begin position="222"/>
        <end position="243"/>
    </location>
</feature>
<feature type="region of interest" description="Disordered" evidence="1">
    <location>
        <begin position="219"/>
        <end position="334"/>
    </location>
</feature>
<feature type="non-terminal residue" evidence="2">
    <location>
        <position position="1"/>
    </location>
</feature>
<evidence type="ECO:0000313" key="2">
    <source>
        <dbReference type="EMBL" id="JAT74181.1"/>
    </source>
</evidence>
<name>A0A1D2A549_AUXPR</name>
<sequence>LRRVWDWATTLCAPEGHTEWAPCPCRPAVSVSYSMHVLARPRAVLHRHRWMRSLALGHPALVPAHFPVHRLPPSRLSASNTPPYTAPTRAANPGSSTWGAGQPPGREHLEGGAQRIGALERQRADARLRIRSWVQSFLDAQALRHGAGAPPAVRLSQAWPRGHGGQQPIPWAYPHPGLMGPGPCGLVGHAPAPFPIWCPGAGAAPLLVPAIPFFPIGDDRAAPPAQRPPAAAGPAFRAAHQQAPYGRRDAQRNGHPPRSGPRRRQGTGSPGPSDPRYQASCNMPPPPPPLPNPRRGSPAPAPLSDSLAGHAAFRPLDPPRPGAAGWLPPEWLPG</sequence>
<protein>
    <submittedName>
        <fullName evidence="2">Uncharacterized protein</fullName>
    </submittedName>
</protein>
<proteinExistence type="predicted"/>
<evidence type="ECO:0000256" key="1">
    <source>
        <dbReference type="SAM" id="MobiDB-lite"/>
    </source>
</evidence>
<organism evidence="2">
    <name type="scientific">Auxenochlorella protothecoides</name>
    <name type="common">Green microalga</name>
    <name type="synonym">Chlorella protothecoides</name>
    <dbReference type="NCBI Taxonomy" id="3075"/>
    <lineage>
        <taxon>Eukaryota</taxon>
        <taxon>Viridiplantae</taxon>
        <taxon>Chlorophyta</taxon>
        <taxon>core chlorophytes</taxon>
        <taxon>Trebouxiophyceae</taxon>
        <taxon>Chlorellales</taxon>
        <taxon>Chlorellaceae</taxon>
        <taxon>Auxenochlorella</taxon>
    </lineage>
</organism>
<feature type="region of interest" description="Disordered" evidence="1">
    <location>
        <begin position="77"/>
        <end position="110"/>
    </location>
</feature>
<dbReference type="AlphaFoldDB" id="A0A1D2A549"/>
<accession>A0A1D2A549</accession>